<evidence type="ECO:0000313" key="1">
    <source>
        <dbReference type="EMBL" id="MPC98798.1"/>
    </source>
</evidence>
<organism evidence="1 2">
    <name type="scientific">Portunus trituberculatus</name>
    <name type="common">Swimming crab</name>
    <name type="synonym">Neptunus trituberculatus</name>
    <dbReference type="NCBI Taxonomy" id="210409"/>
    <lineage>
        <taxon>Eukaryota</taxon>
        <taxon>Metazoa</taxon>
        <taxon>Ecdysozoa</taxon>
        <taxon>Arthropoda</taxon>
        <taxon>Crustacea</taxon>
        <taxon>Multicrustacea</taxon>
        <taxon>Malacostraca</taxon>
        <taxon>Eumalacostraca</taxon>
        <taxon>Eucarida</taxon>
        <taxon>Decapoda</taxon>
        <taxon>Pleocyemata</taxon>
        <taxon>Brachyura</taxon>
        <taxon>Eubrachyura</taxon>
        <taxon>Portunoidea</taxon>
        <taxon>Portunidae</taxon>
        <taxon>Portuninae</taxon>
        <taxon>Portunus</taxon>
    </lineage>
</organism>
<accession>A0A5B7K0X3</accession>
<reference evidence="1 2" key="1">
    <citation type="submission" date="2019-05" db="EMBL/GenBank/DDBJ databases">
        <title>Another draft genome of Portunus trituberculatus and its Hox gene families provides insights of decapod evolution.</title>
        <authorList>
            <person name="Jeong J.-H."/>
            <person name="Song I."/>
            <person name="Kim S."/>
            <person name="Choi T."/>
            <person name="Kim D."/>
            <person name="Ryu S."/>
            <person name="Kim W."/>
        </authorList>
    </citation>
    <scope>NUCLEOTIDE SEQUENCE [LARGE SCALE GENOMIC DNA]</scope>
    <source>
        <tissue evidence="1">Muscle</tissue>
    </source>
</reference>
<dbReference type="AlphaFoldDB" id="A0A5B7K0X3"/>
<gene>
    <name evidence="1" type="ORF">E2C01_094180</name>
</gene>
<protein>
    <submittedName>
        <fullName evidence="1">Uncharacterized protein</fullName>
    </submittedName>
</protein>
<proteinExistence type="predicted"/>
<evidence type="ECO:0000313" key="2">
    <source>
        <dbReference type="Proteomes" id="UP000324222"/>
    </source>
</evidence>
<dbReference type="EMBL" id="VSRR010115623">
    <property type="protein sequence ID" value="MPC98798.1"/>
    <property type="molecule type" value="Genomic_DNA"/>
</dbReference>
<comment type="caution">
    <text evidence="1">The sequence shown here is derived from an EMBL/GenBank/DDBJ whole genome shotgun (WGS) entry which is preliminary data.</text>
</comment>
<dbReference type="Proteomes" id="UP000324222">
    <property type="component" value="Unassembled WGS sequence"/>
</dbReference>
<name>A0A5B7K0X3_PORTR</name>
<sequence length="41" mass="4497">MQFPVESCLRGLNLVNNAPGRSNGHLKLEGLRWARAGLTYG</sequence>
<keyword evidence="2" id="KW-1185">Reference proteome</keyword>